<comment type="caution">
    <text evidence="2">The sequence shown here is derived from an EMBL/GenBank/DDBJ whole genome shotgun (WGS) entry which is preliminary data.</text>
</comment>
<reference evidence="2 3" key="1">
    <citation type="journal article" date="2016" name="Nat. Commun.">
        <title>Thousands of microbial genomes shed light on interconnected biogeochemical processes in an aquifer system.</title>
        <authorList>
            <person name="Anantharaman K."/>
            <person name="Brown C.T."/>
            <person name="Hug L.A."/>
            <person name="Sharon I."/>
            <person name="Castelle C.J."/>
            <person name="Probst A.J."/>
            <person name="Thomas B.C."/>
            <person name="Singh A."/>
            <person name="Wilkins M.J."/>
            <person name="Karaoz U."/>
            <person name="Brodie E.L."/>
            <person name="Williams K.H."/>
            <person name="Hubbard S.S."/>
            <person name="Banfield J.F."/>
        </authorList>
    </citation>
    <scope>NUCLEOTIDE SEQUENCE [LARGE SCALE GENOMIC DNA]</scope>
</reference>
<evidence type="ECO:0000313" key="2">
    <source>
        <dbReference type="EMBL" id="OGG73850.1"/>
    </source>
</evidence>
<dbReference type="EMBL" id="MFMA01000028">
    <property type="protein sequence ID" value="OGG73850.1"/>
    <property type="molecule type" value="Genomic_DNA"/>
</dbReference>
<protein>
    <submittedName>
        <fullName evidence="2">Uncharacterized protein</fullName>
    </submittedName>
</protein>
<organism evidence="2 3">
    <name type="scientific">Candidatus Kaiserbacteria bacterium RIFCSPLOWO2_01_FULL_54_20</name>
    <dbReference type="NCBI Taxonomy" id="1798513"/>
    <lineage>
        <taxon>Bacteria</taxon>
        <taxon>Candidatus Kaiseribacteriota</taxon>
    </lineage>
</organism>
<evidence type="ECO:0000313" key="3">
    <source>
        <dbReference type="Proteomes" id="UP000178427"/>
    </source>
</evidence>
<evidence type="ECO:0000256" key="1">
    <source>
        <dbReference type="SAM" id="MobiDB-lite"/>
    </source>
</evidence>
<proteinExistence type="predicted"/>
<feature type="compositionally biased region" description="Acidic residues" evidence="1">
    <location>
        <begin position="72"/>
        <end position="87"/>
    </location>
</feature>
<dbReference type="AlphaFoldDB" id="A0A1F6EJM3"/>
<sequence>MGFDELQPIPHTPDIRRVPPPRPEMPGIVPPKPGKLPGEDRPKINEDDDTIIIPPPAPSPEIRRDRFPGVDHDDDDKNEDPPEPTIN</sequence>
<feature type="compositionally biased region" description="Basic and acidic residues" evidence="1">
    <location>
        <begin position="61"/>
        <end position="71"/>
    </location>
</feature>
<dbReference type="STRING" id="1798513.A3A40_00140"/>
<dbReference type="Proteomes" id="UP000178427">
    <property type="component" value="Unassembled WGS sequence"/>
</dbReference>
<feature type="region of interest" description="Disordered" evidence="1">
    <location>
        <begin position="1"/>
        <end position="87"/>
    </location>
</feature>
<gene>
    <name evidence="2" type="ORF">A3A40_00140</name>
</gene>
<feature type="compositionally biased region" description="Pro residues" evidence="1">
    <location>
        <begin position="18"/>
        <end position="34"/>
    </location>
</feature>
<accession>A0A1F6EJM3</accession>
<name>A0A1F6EJM3_9BACT</name>